<keyword evidence="9" id="KW-0443">Lipid metabolism</keyword>
<keyword evidence="17" id="KW-1185">Reference proteome</keyword>
<comment type="similarity">
    <text evidence="2 12">Belongs to the fatty acid desaturase type 1 family.</text>
</comment>
<comment type="subcellular location">
    <subcellularLocation>
        <location evidence="1">Membrane</location>
        <topology evidence="1">Multi-pass membrane protein</topology>
    </subcellularLocation>
</comment>
<accession>A0A9P0LU94</accession>
<comment type="cofactor">
    <cofactor evidence="12">
        <name>Fe(2+)</name>
        <dbReference type="ChEBI" id="CHEBI:29033"/>
    </cofactor>
</comment>
<evidence type="ECO:0000256" key="3">
    <source>
        <dbReference type="ARBA" id="ARBA00022516"/>
    </source>
</evidence>
<evidence type="ECO:0000256" key="2">
    <source>
        <dbReference type="ARBA" id="ARBA00009295"/>
    </source>
</evidence>
<feature type="region of interest" description="Disordered" evidence="13">
    <location>
        <begin position="1"/>
        <end position="20"/>
    </location>
</feature>
<evidence type="ECO:0000256" key="12">
    <source>
        <dbReference type="RuleBase" id="RU000581"/>
    </source>
</evidence>
<comment type="domain">
    <text evidence="12">The histidine box domains are involved in binding the catalytic metal ions.</text>
</comment>
<dbReference type="Proteomes" id="UP001152888">
    <property type="component" value="Unassembled WGS sequence"/>
</dbReference>
<evidence type="ECO:0000256" key="5">
    <source>
        <dbReference type="ARBA" id="ARBA00022832"/>
    </source>
</evidence>
<evidence type="ECO:0000256" key="8">
    <source>
        <dbReference type="ARBA" id="ARBA00023004"/>
    </source>
</evidence>
<keyword evidence="7 12" id="KW-0560">Oxidoreductase</keyword>
<sequence length="381" mass="43615">MTTSDQKPAAPADPTQGQKATVKGLLPAEIGTDYSFKRKIVWKNALGFLALHLLALYGLYRCFYSHPLTVFWSLAVGLASGEGVTIGAHRLYSHKTFKARFILRLGLILLQTVAGQNCLYVWVRDHRQHHKYSDTDADPHNANRGFFFSHIGWLMSKKHPAVIEKGKTIDMSDLEADWLVMFQKEYYKPLYVIFAIAIPVAIPVWLWNETYYNSFFVCYMFRNILVLNVTWCVNSLAHLYGTKPFDKFILPVESQFVAFIAIGEGWHNYHHAFPWDYRAAELGSKYNVTTFIIDVLNYFNLAYDLRSAPYKMIEKRALRTGDGTHQVFGFKKICEEQDAKDLVAEAENGEMYEINKDVNKEVHKDIDEASLRSRASAVAQG</sequence>
<dbReference type="GO" id="GO:0005506">
    <property type="term" value="F:iron ion binding"/>
    <property type="evidence" value="ECO:0007669"/>
    <property type="project" value="TreeGrafter"/>
</dbReference>
<keyword evidence="4 12" id="KW-0812">Transmembrane</keyword>
<comment type="caution">
    <text evidence="16">The sequence shown here is derived from an EMBL/GenBank/DDBJ whole genome shotgun (WGS) entry which is preliminary data.</text>
</comment>
<evidence type="ECO:0000256" key="11">
    <source>
        <dbReference type="ARBA" id="ARBA00023160"/>
    </source>
</evidence>
<evidence type="ECO:0000313" key="16">
    <source>
        <dbReference type="EMBL" id="CAH2001024.1"/>
    </source>
</evidence>
<proteinExistence type="inferred from homology"/>
<feature type="transmembrane region" description="Helical" evidence="14">
    <location>
        <begin position="190"/>
        <end position="207"/>
    </location>
</feature>
<reference evidence="16" key="1">
    <citation type="submission" date="2022-03" db="EMBL/GenBank/DDBJ databases">
        <authorList>
            <person name="Sayadi A."/>
        </authorList>
    </citation>
    <scope>NUCLEOTIDE SEQUENCE</scope>
</reference>
<name>A0A9P0LU94_ACAOB</name>
<dbReference type="EMBL" id="CAKOFQ010007433">
    <property type="protein sequence ID" value="CAH2001024.1"/>
    <property type="molecule type" value="Genomic_DNA"/>
</dbReference>
<keyword evidence="6 14" id="KW-1133">Transmembrane helix</keyword>
<dbReference type="GO" id="GO:0005789">
    <property type="term" value="C:endoplasmic reticulum membrane"/>
    <property type="evidence" value="ECO:0007669"/>
    <property type="project" value="TreeGrafter"/>
</dbReference>
<evidence type="ECO:0000256" key="1">
    <source>
        <dbReference type="ARBA" id="ARBA00004141"/>
    </source>
</evidence>
<dbReference type="Pfam" id="PF00487">
    <property type="entry name" value="FA_desaturase"/>
    <property type="match status" value="1"/>
</dbReference>
<dbReference type="GO" id="GO:0006636">
    <property type="term" value="P:unsaturated fatty acid biosynthetic process"/>
    <property type="evidence" value="ECO:0007669"/>
    <property type="project" value="TreeGrafter"/>
</dbReference>
<feature type="transmembrane region" description="Helical" evidence="14">
    <location>
        <begin position="101"/>
        <end position="123"/>
    </location>
</feature>
<evidence type="ECO:0000256" key="13">
    <source>
        <dbReference type="SAM" id="MobiDB-lite"/>
    </source>
</evidence>
<dbReference type="PANTHER" id="PTHR11351:SF92">
    <property type="entry name" value="ACYL-COA DESATURASE 2-LIKE PROTEIN"/>
    <property type="match status" value="1"/>
</dbReference>
<evidence type="ECO:0000256" key="10">
    <source>
        <dbReference type="ARBA" id="ARBA00023136"/>
    </source>
</evidence>
<evidence type="ECO:0000313" key="17">
    <source>
        <dbReference type="Proteomes" id="UP001152888"/>
    </source>
</evidence>
<keyword evidence="10 14" id="KW-0472">Membrane</keyword>
<evidence type="ECO:0000256" key="14">
    <source>
        <dbReference type="SAM" id="Phobius"/>
    </source>
</evidence>
<keyword evidence="8" id="KW-0408">Iron</keyword>
<dbReference type="CDD" id="cd03505">
    <property type="entry name" value="Delta9-FADS-like"/>
    <property type="match status" value="1"/>
</dbReference>
<feature type="transmembrane region" description="Helical" evidence="14">
    <location>
        <begin position="45"/>
        <end position="63"/>
    </location>
</feature>
<keyword evidence="5" id="KW-0276">Fatty acid metabolism</keyword>
<dbReference type="AlphaFoldDB" id="A0A9P0LU94"/>
<evidence type="ECO:0000256" key="7">
    <source>
        <dbReference type="ARBA" id="ARBA00023002"/>
    </source>
</evidence>
<dbReference type="OrthoDB" id="10260134at2759"/>
<dbReference type="PANTHER" id="PTHR11351">
    <property type="entry name" value="ACYL-COA DESATURASE"/>
    <property type="match status" value="1"/>
</dbReference>
<feature type="transmembrane region" description="Helical" evidence="14">
    <location>
        <begin position="219"/>
        <end position="240"/>
    </location>
</feature>
<evidence type="ECO:0000256" key="9">
    <source>
        <dbReference type="ARBA" id="ARBA00023098"/>
    </source>
</evidence>
<keyword evidence="3 12" id="KW-0444">Lipid biosynthesis</keyword>
<dbReference type="InterPro" id="IPR005804">
    <property type="entry name" value="FA_desaturase_dom"/>
</dbReference>
<organism evidence="16 17">
    <name type="scientific">Acanthoscelides obtectus</name>
    <name type="common">Bean weevil</name>
    <name type="synonym">Bruchus obtectus</name>
    <dbReference type="NCBI Taxonomy" id="200917"/>
    <lineage>
        <taxon>Eukaryota</taxon>
        <taxon>Metazoa</taxon>
        <taxon>Ecdysozoa</taxon>
        <taxon>Arthropoda</taxon>
        <taxon>Hexapoda</taxon>
        <taxon>Insecta</taxon>
        <taxon>Pterygota</taxon>
        <taxon>Neoptera</taxon>
        <taxon>Endopterygota</taxon>
        <taxon>Coleoptera</taxon>
        <taxon>Polyphaga</taxon>
        <taxon>Cucujiformia</taxon>
        <taxon>Chrysomeloidea</taxon>
        <taxon>Chrysomelidae</taxon>
        <taxon>Bruchinae</taxon>
        <taxon>Bruchini</taxon>
        <taxon>Acanthoscelides</taxon>
    </lineage>
</organism>
<dbReference type="GO" id="GO:0004768">
    <property type="term" value="F:stearoyl-CoA 9-desaturase activity"/>
    <property type="evidence" value="ECO:0007669"/>
    <property type="project" value="TreeGrafter"/>
</dbReference>
<keyword evidence="11 12" id="KW-0275">Fatty acid biosynthesis</keyword>
<evidence type="ECO:0000259" key="15">
    <source>
        <dbReference type="Pfam" id="PF00487"/>
    </source>
</evidence>
<evidence type="ECO:0000256" key="6">
    <source>
        <dbReference type="ARBA" id="ARBA00022989"/>
    </source>
</evidence>
<dbReference type="InterPro" id="IPR015876">
    <property type="entry name" value="Acyl-CoA_DS"/>
</dbReference>
<feature type="domain" description="Fatty acid desaturase" evidence="15">
    <location>
        <begin position="70"/>
        <end position="274"/>
    </location>
</feature>
<evidence type="ECO:0000256" key="4">
    <source>
        <dbReference type="ARBA" id="ARBA00022692"/>
    </source>
</evidence>
<gene>
    <name evidence="16" type="ORF">ACAOBT_LOCUS25944</name>
</gene>
<protein>
    <recommendedName>
        <fullName evidence="15">Fatty acid desaturase domain-containing protein</fullName>
    </recommendedName>
</protein>
<feature type="transmembrane region" description="Helical" evidence="14">
    <location>
        <begin position="70"/>
        <end position="89"/>
    </location>
</feature>
<dbReference type="PRINTS" id="PR00075">
    <property type="entry name" value="FACDDSATRASE"/>
</dbReference>